<dbReference type="Proteomes" id="UP000095751">
    <property type="component" value="Unassembled WGS sequence"/>
</dbReference>
<keyword evidence="2" id="KW-0808">Transferase</keyword>
<keyword evidence="5" id="KW-1133">Transmembrane helix</keyword>
<keyword evidence="8" id="KW-1185">Reference proteome</keyword>
<dbReference type="AlphaFoldDB" id="A0A1E7F185"/>
<evidence type="ECO:0000256" key="3">
    <source>
        <dbReference type="ARBA" id="ARBA00023180"/>
    </source>
</evidence>
<feature type="compositionally biased region" description="Polar residues" evidence="4">
    <location>
        <begin position="96"/>
        <end position="105"/>
    </location>
</feature>
<name>A0A1E7F185_9STRA</name>
<dbReference type="GO" id="GO:0016757">
    <property type="term" value="F:glycosyltransferase activity"/>
    <property type="evidence" value="ECO:0007669"/>
    <property type="project" value="UniProtKB-KW"/>
</dbReference>
<dbReference type="InterPro" id="IPR007657">
    <property type="entry name" value="Glycosyltransferase_61"/>
</dbReference>
<keyword evidence="5" id="KW-0812">Transmembrane</keyword>
<dbReference type="OrthoDB" id="48748at2759"/>
<protein>
    <recommendedName>
        <fullName evidence="6">Glycosyltransferase 61 catalytic domain-containing protein</fullName>
    </recommendedName>
</protein>
<evidence type="ECO:0000259" key="6">
    <source>
        <dbReference type="Pfam" id="PF04577"/>
    </source>
</evidence>
<accession>A0A1E7F185</accession>
<evidence type="ECO:0000256" key="5">
    <source>
        <dbReference type="SAM" id="Phobius"/>
    </source>
</evidence>
<gene>
    <name evidence="7" type="ORF">FRACYDRAFT_244984</name>
</gene>
<dbReference type="KEGG" id="fcy:FRACYDRAFT_244984"/>
<feature type="domain" description="Glycosyltransferase 61 catalytic" evidence="6">
    <location>
        <begin position="356"/>
        <end position="517"/>
    </location>
</feature>
<dbReference type="InParanoid" id="A0A1E7F185"/>
<evidence type="ECO:0000256" key="1">
    <source>
        <dbReference type="ARBA" id="ARBA00022676"/>
    </source>
</evidence>
<dbReference type="EMBL" id="KV784366">
    <property type="protein sequence ID" value="OEU11864.1"/>
    <property type="molecule type" value="Genomic_DNA"/>
</dbReference>
<feature type="compositionally biased region" description="Low complexity" evidence="4">
    <location>
        <begin position="113"/>
        <end position="134"/>
    </location>
</feature>
<feature type="region of interest" description="Disordered" evidence="4">
    <location>
        <begin position="18"/>
        <end position="45"/>
    </location>
</feature>
<keyword evidence="1" id="KW-0328">Glycosyltransferase</keyword>
<sequence>MIRKRILNKWAIINKLPTSTNSSSSSSSSRLPSSSSSPPLSPTTSSSLSLSSLWKKHSFSYFASNIIVPFLSLVMIFSIVNIIPHMDQQQQQQLQFVSSDSSNSLMKRKKNTNSRNDSNNTNKTTNSSYNNSNSNIYDQYVEEASSLRCTPLSEIFTDQHPSSSSLLQRFWSYFNNFNLNNIDHTFIIEDDDYDHYYAVCEFIKNRPNSQHFPHTMQQLYPCFSLWLWNQNNARNKNMNQDKYKIITSNILIMKEIHNDNTNSNRIPIINEFADGFLTALIASSSSSSFDLDLQLVNKIKIVGKYDTNFNSSSNVSVVHVDNYTDEYHMDAMFSSSSSSSSVNSNKKKDLALPAYTMHHPNDAKMMRQIIFDYYNITTARGENVNISNNINNNNNTTMLTEVELCRLNKEPSEQDQEQQEHIRTSTKRIIPVIGFLNRKRSSGRYVTNHVSIVTALEEEFYNTSANANNKANVQYLSNFDGLSFVDQISYMNTIDILIGPHGAQLTSIPFLPECSGILELFPIGYYIPTFFGSLSRSTGHYHISYYTGSTTNNNSTNNNRVRRVRIRNEEIRLGHQTLQTRKVSRRKTIIADPDIIIHGVKKLISYWQSCQCMTYVEKDSCSNNW</sequence>
<evidence type="ECO:0000256" key="4">
    <source>
        <dbReference type="SAM" id="MobiDB-lite"/>
    </source>
</evidence>
<evidence type="ECO:0000313" key="8">
    <source>
        <dbReference type="Proteomes" id="UP000095751"/>
    </source>
</evidence>
<organism evidence="7 8">
    <name type="scientific">Fragilariopsis cylindrus CCMP1102</name>
    <dbReference type="NCBI Taxonomy" id="635003"/>
    <lineage>
        <taxon>Eukaryota</taxon>
        <taxon>Sar</taxon>
        <taxon>Stramenopiles</taxon>
        <taxon>Ochrophyta</taxon>
        <taxon>Bacillariophyta</taxon>
        <taxon>Bacillariophyceae</taxon>
        <taxon>Bacillariophycidae</taxon>
        <taxon>Bacillariales</taxon>
        <taxon>Bacillariaceae</taxon>
        <taxon>Fragilariopsis</taxon>
    </lineage>
</organism>
<proteinExistence type="predicted"/>
<keyword evidence="3" id="KW-0325">Glycoprotein</keyword>
<dbReference type="InterPro" id="IPR049625">
    <property type="entry name" value="Glyco_transf_61_cat"/>
</dbReference>
<reference evidence="7 8" key="1">
    <citation type="submission" date="2016-09" db="EMBL/GenBank/DDBJ databases">
        <title>Extensive genetic diversity and differential bi-allelic expression allows diatom success in the polar Southern Ocean.</title>
        <authorList>
            <consortium name="DOE Joint Genome Institute"/>
            <person name="Mock T."/>
            <person name="Otillar R.P."/>
            <person name="Strauss J."/>
            <person name="Dupont C."/>
            <person name="Frickenhaus S."/>
            <person name="Maumus F."/>
            <person name="Mcmullan M."/>
            <person name="Sanges R."/>
            <person name="Schmutz J."/>
            <person name="Toseland A."/>
            <person name="Valas R."/>
            <person name="Veluchamy A."/>
            <person name="Ward B.J."/>
            <person name="Allen A."/>
            <person name="Barry K."/>
            <person name="Falciatore A."/>
            <person name="Ferrante M."/>
            <person name="Fortunato A.E."/>
            <person name="Gloeckner G."/>
            <person name="Gruber A."/>
            <person name="Hipkin R."/>
            <person name="Janech M."/>
            <person name="Kroth P."/>
            <person name="Leese F."/>
            <person name="Lindquist E."/>
            <person name="Lyon B.R."/>
            <person name="Martin J."/>
            <person name="Mayer C."/>
            <person name="Parker M."/>
            <person name="Quesneville H."/>
            <person name="Raymond J."/>
            <person name="Uhlig C."/>
            <person name="Valentin K.U."/>
            <person name="Worden A.Z."/>
            <person name="Armbrust E.V."/>
            <person name="Bowler C."/>
            <person name="Green B."/>
            <person name="Moulton V."/>
            <person name="Van Oosterhout C."/>
            <person name="Grigoriev I."/>
        </authorList>
    </citation>
    <scope>NUCLEOTIDE SEQUENCE [LARGE SCALE GENOMIC DNA]</scope>
    <source>
        <strain evidence="7 8">CCMP1102</strain>
    </source>
</reference>
<keyword evidence="5" id="KW-0472">Membrane</keyword>
<evidence type="ECO:0000256" key="2">
    <source>
        <dbReference type="ARBA" id="ARBA00022679"/>
    </source>
</evidence>
<feature type="region of interest" description="Disordered" evidence="4">
    <location>
        <begin position="94"/>
        <end position="134"/>
    </location>
</feature>
<dbReference type="Pfam" id="PF04577">
    <property type="entry name" value="Glyco_transf_61"/>
    <property type="match status" value="1"/>
</dbReference>
<dbReference type="PANTHER" id="PTHR20961">
    <property type="entry name" value="GLYCOSYLTRANSFERASE"/>
    <property type="match status" value="1"/>
</dbReference>
<feature type="transmembrane region" description="Helical" evidence="5">
    <location>
        <begin position="59"/>
        <end position="83"/>
    </location>
</feature>
<evidence type="ECO:0000313" key="7">
    <source>
        <dbReference type="EMBL" id="OEU11864.1"/>
    </source>
</evidence>